<accession>A0ABW3T1M9</accession>
<reference evidence="2" key="1">
    <citation type="journal article" date="2019" name="Int. J. Syst. Evol. Microbiol.">
        <title>The Global Catalogue of Microorganisms (GCM) 10K type strain sequencing project: providing services to taxonomists for standard genome sequencing and annotation.</title>
        <authorList>
            <consortium name="The Broad Institute Genomics Platform"/>
            <consortium name="The Broad Institute Genome Sequencing Center for Infectious Disease"/>
            <person name="Wu L."/>
            <person name="Ma J."/>
        </authorList>
    </citation>
    <scope>NUCLEOTIDE SEQUENCE [LARGE SCALE GENOMIC DNA]</scope>
    <source>
        <strain evidence="2">CCUG 55074</strain>
    </source>
</reference>
<keyword evidence="2" id="KW-1185">Reference proteome</keyword>
<dbReference type="EMBL" id="JBHTLQ010000020">
    <property type="protein sequence ID" value="MFD1191002.1"/>
    <property type="molecule type" value="Genomic_DNA"/>
</dbReference>
<dbReference type="Proteomes" id="UP001597216">
    <property type="component" value="Unassembled WGS sequence"/>
</dbReference>
<organism evidence="1 2">
    <name type="scientific">Phenylobacterium conjunctum</name>
    <dbReference type="NCBI Taxonomy" id="1298959"/>
    <lineage>
        <taxon>Bacteria</taxon>
        <taxon>Pseudomonadati</taxon>
        <taxon>Pseudomonadota</taxon>
        <taxon>Alphaproteobacteria</taxon>
        <taxon>Caulobacterales</taxon>
        <taxon>Caulobacteraceae</taxon>
        <taxon>Phenylobacterium</taxon>
    </lineage>
</organism>
<name>A0ABW3T1M9_9CAUL</name>
<sequence>MALTLWPTASQAGPADYRFEAVAPVVERGVGVPIKIQVWSRAGAVLVGGVDMGEARVDRSPEGQLGGALPAFFTPSLEYGTYNFRADLPTDGIWALKFIARIPGEAQPITGSVTFKVVGRIVANKPPGRRP</sequence>
<gene>
    <name evidence="1" type="ORF">ACFQ27_10460</name>
</gene>
<proteinExistence type="predicted"/>
<evidence type="ECO:0000313" key="2">
    <source>
        <dbReference type="Proteomes" id="UP001597216"/>
    </source>
</evidence>
<protein>
    <recommendedName>
        <fullName evidence="3">YtkA-like domain-containing protein</fullName>
    </recommendedName>
</protein>
<evidence type="ECO:0008006" key="3">
    <source>
        <dbReference type="Google" id="ProtNLM"/>
    </source>
</evidence>
<evidence type="ECO:0000313" key="1">
    <source>
        <dbReference type="EMBL" id="MFD1191002.1"/>
    </source>
</evidence>
<comment type="caution">
    <text evidence="1">The sequence shown here is derived from an EMBL/GenBank/DDBJ whole genome shotgun (WGS) entry which is preliminary data.</text>
</comment>